<dbReference type="InterPro" id="IPR036265">
    <property type="entry name" value="HIT-like_sf"/>
</dbReference>
<dbReference type="OrthoDB" id="9784774at2"/>
<accession>A0A3B0BY67</accession>
<keyword evidence="1" id="KW-0378">Hydrolase</keyword>
<protein>
    <submittedName>
        <fullName evidence="1">Diadenosine tetraphosphate hydrolase</fullName>
    </submittedName>
</protein>
<dbReference type="EMBL" id="RBAM01000001">
    <property type="protein sequence ID" value="RKN77411.1"/>
    <property type="molecule type" value="Genomic_DNA"/>
</dbReference>
<reference evidence="1 2" key="1">
    <citation type="journal article" date="2015" name="Antonie Van Leeuwenhoek">
        <title>Streptomyces klenkii sp. nov., isolated from deep marine sediment.</title>
        <authorList>
            <person name="Veyisoglu A."/>
            <person name="Sahin N."/>
        </authorList>
    </citation>
    <scope>NUCLEOTIDE SEQUENCE [LARGE SCALE GENOMIC DNA]</scope>
    <source>
        <strain evidence="1 2">KCTC 29202</strain>
    </source>
</reference>
<keyword evidence="2" id="KW-1185">Reference proteome</keyword>
<comment type="caution">
    <text evidence="1">The sequence shown here is derived from an EMBL/GenBank/DDBJ whole genome shotgun (WGS) entry which is preliminary data.</text>
</comment>
<dbReference type="AlphaFoldDB" id="A0A3B0BY67"/>
<sequence>MTYTTDRIGSALRGENPTVLRRLTTSFAVIGDVQFLPGYCVLLLDDPDVEHFTDLSKPRRLAFLADMDVLGEAVQLACRKLDSGFRKVNLEILGNTDRFVHAHIWPRYDWEPAHLIPRPVGAYPRGHWHEPRYALGSEHKQLREAITAELDSLVNSDRTQPPPRAGG</sequence>
<organism evidence="1 2">
    <name type="scientific">Streptomyces klenkii</name>
    <dbReference type="NCBI Taxonomy" id="1420899"/>
    <lineage>
        <taxon>Bacteria</taxon>
        <taxon>Bacillati</taxon>
        <taxon>Actinomycetota</taxon>
        <taxon>Actinomycetes</taxon>
        <taxon>Kitasatosporales</taxon>
        <taxon>Streptomycetaceae</taxon>
        <taxon>Streptomyces</taxon>
    </lineage>
</organism>
<dbReference type="Proteomes" id="UP000270343">
    <property type="component" value="Unassembled WGS sequence"/>
</dbReference>
<name>A0A3B0BY67_9ACTN</name>
<evidence type="ECO:0000313" key="2">
    <source>
        <dbReference type="Proteomes" id="UP000270343"/>
    </source>
</evidence>
<dbReference type="GO" id="GO:0016787">
    <property type="term" value="F:hydrolase activity"/>
    <property type="evidence" value="ECO:0007669"/>
    <property type="project" value="UniProtKB-KW"/>
</dbReference>
<dbReference type="Gene3D" id="3.30.428.10">
    <property type="entry name" value="HIT-like"/>
    <property type="match status" value="1"/>
</dbReference>
<proteinExistence type="predicted"/>
<dbReference type="SUPFAM" id="SSF54197">
    <property type="entry name" value="HIT-like"/>
    <property type="match status" value="1"/>
</dbReference>
<evidence type="ECO:0000313" key="1">
    <source>
        <dbReference type="EMBL" id="RKN77411.1"/>
    </source>
</evidence>
<dbReference type="RefSeq" id="WP_120753025.1">
    <property type="nucleotide sequence ID" value="NZ_JBFADQ010000032.1"/>
</dbReference>
<gene>
    <name evidence="1" type="ORF">D7231_01365</name>
</gene>